<keyword evidence="3 5" id="KW-0285">Flavoprotein</keyword>
<accession>A0ABW8ADW1</accession>
<dbReference type="EMBL" id="JBITMB010000010">
    <property type="protein sequence ID" value="MFI7444961.1"/>
    <property type="molecule type" value="Genomic_DNA"/>
</dbReference>
<comment type="cofactor">
    <cofactor evidence="1 5">
        <name>FAD</name>
        <dbReference type="ChEBI" id="CHEBI:57692"/>
    </cofactor>
</comment>
<evidence type="ECO:0000259" key="6">
    <source>
        <dbReference type="Pfam" id="PF00441"/>
    </source>
</evidence>
<dbReference type="Gene3D" id="2.40.110.10">
    <property type="entry name" value="Butyryl-CoA Dehydrogenase, subunit A, domain 2"/>
    <property type="match status" value="1"/>
</dbReference>
<evidence type="ECO:0000256" key="1">
    <source>
        <dbReference type="ARBA" id="ARBA00001974"/>
    </source>
</evidence>
<dbReference type="InterPro" id="IPR036250">
    <property type="entry name" value="AcylCo_DH-like_C"/>
</dbReference>
<dbReference type="Proteomes" id="UP001612928">
    <property type="component" value="Unassembled WGS sequence"/>
</dbReference>
<dbReference type="InterPro" id="IPR009100">
    <property type="entry name" value="AcylCoA_DH/oxidase_NM_dom_sf"/>
</dbReference>
<reference evidence="9 10" key="1">
    <citation type="submission" date="2024-10" db="EMBL/GenBank/DDBJ databases">
        <title>The Natural Products Discovery Center: Release of the First 8490 Sequenced Strains for Exploring Actinobacteria Biosynthetic Diversity.</title>
        <authorList>
            <person name="Kalkreuter E."/>
            <person name="Kautsar S.A."/>
            <person name="Yang D."/>
            <person name="Bader C.D."/>
            <person name="Teijaro C.N."/>
            <person name="Fluegel L."/>
            <person name="Davis C.M."/>
            <person name="Simpson J.R."/>
            <person name="Lauterbach L."/>
            <person name="Steele A.D."/>
            <person name="Gui C."/>
            <person name="Meng S."/>
            <person name="Li G."/>
            <person name="Viehrig K."/>
            <person name="Ye F."/>
            <person name="Su P."/>
            <person name="Kiefer A.F."/>
            <person name="Nichols A."/>
            <person name="Cepeda A.J."/>
            <person name="Yan W."/>
            <person name="Fan B."/>
            <person name="Jiang Y."/>
            <person name="Adhikari A."/>
            <person name="Zheng C.-J."/>
            <person name="Schuster L."/>
            <person name="Cowan T.M."/>
            <person name="Smanski M.J."/>
            <person name="Chevrette M.G."/>
            <person name="De Carvalho L.P.S."/>
            <person name="Shen B."/>
        </authorList>
    </citation>
    <scope>NUCLEOTIDE SEQUENCE [LARGE SCALE GENOMIC DNA]</scope>
    <source>
        <strain evidence="9 10">NPDC049503</strain>
    </source>
</reference>
<dbReference type="SUPFAM" id="SSF47203">
    <property type="entry name" value="Acyl-CoA dehydrogenase C-terminal domain-like"/>
    <property type="match status" value="1"/>
</dbReference>
<keyword evidence="5 9" id="KW-0560">Oxidoreductase</keyword>
<gene>
    <name evidence="9" type="ORF">ACIBP5_33745</name>
</gene>
<dbReference type="EC" id="1.-.-.-" evidence="9"/>
<dbReference type="SUPFAM" id="SSF56645">
    <property type="entry name" value="Acyl-CoA dehydrogenase NM domain-like"/>
    <property type="match status" value="1"/>
</dbReference>
<dbReference type="Gene3D" id="1.20.140.10">
    <property type="entry name" value="Butyryl-CoA Dehydrogenase, subunit A, domain 3"/>
    <property type="match status" value="1"/>
</dbReference>
<dbReference type="Pfam" id="PF02770">
    <property type="entry name" value="Acyl-CoA_dh_M"/>
    <property type="match status" value="1"/>
</dbReference>
<dbReference type="InterPro" id="IPR009075">
    <property type="entry name" value="AcylCo_DH/oxidase_C"/>
</dbReference>
<evidence type="ECO:0000313" key="10">
    <source>
        <dbReference type="Proteomes" id="UP001612928"/>
    </source>
</evidence>
<dbReference type="Pfam" id="PF02771">
    <property type="entry name" value="Acyl-CoA_dh_N"/>
    <property type="match status" value="1"/>
</dbReference>
<name>A0ABW8ADW1_9ACTN</name>
<comment type="similarity">
    <text evidence="2 5">Belongs to the acyl-CoA dehydrogenase family.</text>
</comment>
<feature type="domain" description="Acyl-CoA dehydrogenase/oxidase C-terminal" evidence="6">
    <location>
        <begin position="232"/>
        <end position="377"/>
    </location>
</feature>
<feature type="domain" description="Acyl-CoA oxidase/dehydrogenase middle" evidence="7">
    <location>
        <begin position="124"/>
        <end position="219"/>
    </location>
</feature>
<dbReference type="RefSeq" id="WP_397025314.1">
    <property type="nucleotide sequence ID" value="NZ_JBITMB010000010.1"/>
</dbReference>
<proteinExistence type="inferred from homology"/>
<sequence>MDFALTPEQRDLRERVIRFARDELGAKAAEHDRDESFDRDGWKACAEFGVLGWPVPAEYGGSGHDPLTTIIACEALGYGCADNGLAFAVDNHLWACVIYLLRHGSPQQRARFLPGLVDGTLIGAHALTEPETGSDMLSLTTTAQRDGDAYVIDGAKCFISNGTVADLYVLFARTARSGPAQQALSAFLLPRDTPGLEVRRAISKAGLRGTPMGELRLTGCRLPAENLLGAEGAGYRVFTSVIEWERGFMAAGQVGRLQRLLETSVAYANDRTQFGVPIGAFQAVSHRLADLRVNLELARLMLYKVGWLKREGRIALLEASILKLFAGESLLEGALAAMRVHGARGYVADLPIEREVRDALAAPTFGGTSDIQRTIIAGLTGLPEGSHGA</sequence>
<feature type="domain" description="Acyl-CoA dehydrogenase/oxidase N-terminal" evidence="8">
    <location>
        <begin position="6"/>
        <end position="119"/>
    </location>
</feature>
<dbReference type="PANTHER" id="PTHR43884:SF12">
    <property type="entry name" value="ISOVALERYL-COA DEHYDROGENASE, MITOCHONDRIAL-RELATED"/>
    <property type="match status" value="1"/>
</dbReference>
<dbReference type="Gene3D" id="1.10.540.10">
    <property type="entry name" value="Acyl-CoA dehydrogenase/oxidase, N-terminal domain"/>
    <property type="match status" value="1"/>
</dbReference>
<evidence type="ECO:0000259" key="7">
    <source>
        <dbReference type="Pfam" id="PF02770"/>
    </source>
</evidence>
<evidence type="ECO:0000259" key="8">
    <source>
        <dbReference type="Pfam" id="PF02771"/>
    </source>
</evidence>
<organism evidence="9 10">
    <name type="scientific">Nonomuraea indica</name>
    <dbReference type="NCBI Taxonomy" id="1581193"/>
    <lineage>
        <taxon>Bacteria</taxon>
        <taxon>Bacillati</taxon>
        <taxon>Actinomycetota</taxon>
        <taxon>Actinomycetes</taxon>
        <taxon>Streptosporangiales</taxon>
        <taxon>Streptosporangiaceae</taxon>
        <taxon>Nonomuraea</taxon>
    </lineage>
</organism>
<evidence type="ECO:0000256" key="2">
    <source>
        <dbReference type="ARBA" id="ARBA00009347"/>
    </source>
</evidence>
<dbReference type="PANTHER" id="PTHR43884">
    <property type="entry name" value="ACYL-COA DEHYDROGENASE"/>
    <property type="match status" value="1"/>
</dbReference>
<protein>
    <submittedName>
        <fullName evidence="9">Acyl-CoA dehydrogenase family protein</fullName>
        <ecNumber evidence="9">1.-.-.-</ecNumber>
    </submittedName>
</protein>
<dbReference type="InterPro" id="IPR046373">
    <property type="entry name" value="Acyl-CoA_Oxase/DH_mid-dom_sf"/>
</dbReference>
<dbReference type="InterPro" id="IPR013786">
    <property type="entry name" value="AcylCoA_DH/ox_N"/>
</dbReference>
<dbReference type="GO" id="GO:0016491">
    <property type="term" value="F:oxidoreductase activity"/>
    <property type="evidence" value="ECO:0007669"/>
    <property type="project" value="UniProtKB-KW"/>
</dbReference>
<keyword evidence="4 5" id="KW-0274">FAD</keyword>
<evidence type="ECO:0000256" key="5">
    <source>
        <dbReference type="RuleBase" id="RU362125"/>
    </source>
</evidence>
<keyword evidence="10" id="KW-1185">Reference proteome</keyword>
<evidence type="ECO:0000256" key="4">
    <source>
        <dbReference type="ARBA" id="ARBA00022827"/>
    </source>
</evidence>
<evidence type="ECO:0000313" key="9">
    <source>
        <dbReference type="EMBL" id="MFI7444961.1"/>
    </source>
</evidence>
<comment type="caution">
    <text evidence="9">The sequence shown here is derived from an EMBL/GenBank/DDBJ whole genome shotgun (WGS) entry which is preliminary data.</text>
</comment>
<dbReference type="InterPro" id="IPR006091">
    <property type="entry name" value="Acyl-CoA_Oxase/DH_mid-dom"/>
</dbReference>
<dbReference type="Pfam" id="PF00441">
    <property type="entry name" value="Acyl-CoA_dh_1"/>
    <property type="match status" value="1"/>
</dbReference>
<evidence type="ECO:0000256" key="3">
    <source>
        <dbReference type="ARBA" id="ARBA00022630"/>
    </source>
</evidence>
<dbReference type="InterPro" id="IPR037069">
    <property type="entry name" value="AcylCoA_DH/ox_N_sf"/>
</dbReference>